<dbReference type="HOGENOM" id="CLU_031864_5_0_1"/>
<evidence type="ECO:0000313" key="7">
    <source>
        <dbReference type="Proteomes" id="UP000053789"/>
    </source>
</evidence>
<dbReference type="GeneID" id="27700017"/>
<dbReference type="PRINTS" id="PR00469">
    <property type="entry name" value="PNDRDTASEII"/>
</dbReference>
<proteinExistence type="inferred from homology"/>
<evidence type="ECO:0000256" key="1">
    <source>
        <dbReference type="ARBA" id="ARBA00009333"/>
    </source>
</evidence>
<dbReference type="Proteomes" id="UP000053789">
    <property type="component" value="Unassembled WGS sequence"/>
</dbReference>
<dbReference type="Pfam" id="PF07992">
    <property type="entry name" value="Pyr_redox_2"/>
    <property type="match status" value="1"/>
</dbReference>
<feature type="domain" description="FAD/NAD(P)-binding" evidence="5">
    <location>
        <begin position="3"/>
        <end position="147"/>
    </location>
</feature>
<dbReference type="VEuPathDB" id="FungiDB:Z519_07089"/>
<dbReference type="GO" id="GO:0097237">
    <property type="term" value="P:cellular response to toxic substance"/>
    <property type="evidence" value="ECO:0007669"/>
    <property type="project" value="UniProtKB-ARBA"/>
</dbReference>
<keyword evidence="2" id="KW-0285">Flavoprotein</keyword>
<accession>A0A0D2HMU6</accession>
<dbReference type="RefSeq" id="XP_016618774.1">
    <property type="nucleotide sequence ID" value="XM_016764824.1"/>
</dbReference>
<organism evidence="6 7">
    <name type="scientific">Cladophialophora bantiana (strain ATCC 10958 / CBS 173.52 / CDC B-1940 / NIH 8579)</name>
    <name type="common">Xylohypha bantiana</name>
    <dbReference type="NCBI Taxonomy" id="1442370"/>
    <lineage>
        <taxon>Eukaryota</taxon>
        <taxon>Fungi</taxon>
        <taxon>Dikarya</taxon>
        <taxon>Ascomycota</taxon>
        <taxon>Pezizomycotina</taxon>
        <taxon>Eurotiomycetes</taxon>
        <taxon>Chaetothyriomycetidae</taxon>
        <taxon>Chaetothyriales</taxon>
        <taxon>Herpotrichiellaceae</taxon>
        <taxon>Cladophialophora</taxon>
    </lineage>
</organism>
<dbReference type="InterPro" id="IPR036188">
    <property type="entry name" value="FAD/NAD-bd_sf"/>
</dbReference>
<evidence type="ECO:0000256" key="3">
    <source>
        <dbReference type="ARBA" id="ARBA00023002"/>
    </source>
</evidence>
<dbReference type="SUPFAM" id="SSF51905">
    <property type="entry name" value="FAD/NAD(P)-binding domain"/>
    <property type="match status" value="1"/>
</dbReference>
<gene>
    <name evidence="6" type="ORF">Z519_07089</name>
</gene>
<keyword evidence="7" id="KW-1185">Reference proteome</keyword>
<sequence>MIYDCLIVGGGAAGLSVALGLGRVNRSCVVFSHQNHRNKDAKHIHAVLSRDHIDPNSFYHLSRQQIARYQNTNFVEAEIVDVARTAEVLSNFVARDAEGRSWQGRSIVLATGVHDLLPDLEGYVENWPANIYQCLFCDGYERRELPKGVLCYPSFNPMMAKMATMLHCMSPPRVERDQPATERSSQPKVTVFTNGPPNVHCDPKIQKALDTCAAHRMLIDTRPVVKLVADTEKEGVYVHVRNEDGSQSAVHMAFLFHKPSTAPAAPRLLSQLGVELSPTATVALARPPFQSTNIPGVFVAGDTCTEMTHATNAMYTGMMCAAGVTHYCNDLDDQTALASS</sequence>
<comment type="similarity">
    <text evidence="1">Belongs to the class-II pyridine nucleotide-disulfide oxidoreductase family.</text>
</comment>
<evidence type="ECO:0000256" key="2">
    <source>
        <dbReference type="ARBA" id="ARBA00022630"/>
    </source>
</evidence>
<dbReference type="Gene3D" id="3.50.50.60">
    <property type="entry name" value="FAD/NAD(P)-binding domain"/>
    <property type="match status" value="2"/>
</dbReference>
<reference evidence="6" key="1">
    <citation type="submission" date="2015-01" db="EMBL/GenBank/DDBJ databases">
        <title>The Genome Sequence of Cladophialophora bantiana CBS 173.52.</title>
        <authorList>
            <consortium name="The Broad Institute Genomics Platform"/>
            <person name="Cuomo C."/>
            <person name="de Hoog S."/>
            <person name="Gorbushina A."/>
            <person name="Stielow B."/>
            <person name="Teixiera M."/>
            <person name="Abouelleil A."/>
            <person name="Chapman S.B."/>
            <person name="Priest M."/>
            <person name="Young S.K."/>
            <person name="Wortman J."/>
            <person name="Nusbaum C."/>
            <person name="Birren B."/>
        </authorList>
    </citation>
    <scope>NUCLEOTIDE SEQUENCE [LARGE SCALE GENOMIC DNA]</scope>
    <source>
        <strain evidence="6">CBS 173.52</strain>
    </source>
</reference>
<keyword evidence="3" id="KW-0560">Oxidoreductase</keyword>
<name>A0A0D2HMU6_CLAB1</name>
<dbReference type="InterPro" id="IPR050097">
    <property type="entry name" value="Ferredoxin-NADP_redctase_2"/>
</dbReference>
<feature type="compositionally biased region" description="Polar residues" evidence="4">
    <location>
        <begin position="181"/>
        <end position="196"/>
    </location>
</feature>
<dbReference type="EMBL" id="KN846989">
    <property type="protein sequence ID" value="KIW92105.1"/>
    <property type="molecule type" value="Genomic_DNA"/>
</dbReference>
<evidence type="ECO:0000313" key="6">
    <source>
        <dbReference type="EMBL" id="KIW92105.1"/>
    </source>
</evidence>
<protein>
    <recommendedName>
        <fullName evidence="5">FAD/NAD(P)-binding domain-containing protein</fullName>
    </recommendedName>
</protein>
<evidence type="ECO:0000256" key="4">
    <source>
        <dbReference type="SAM" id="MobiDB-lite"/>
    </source>
</evidence>
<dbReference type="OrthoDB" id="10260355at2759"/>
<evidence type="ECO:0000259" key="5">
    <source>
        <dbReference type="Pfam" id="PF07992"/>
    </source>
</evidence>
<dbReference type="PANTHER" id="PTHR48105">
    <property type="entry name" value="THIOREDOXIN REDUCTASE 1-RELATED-RELATED"/>
    <property type="match status" value="1"/>
</dbReference>
<dbReference type="GO" id="GO:0016491">
    <property type="term" value="F:oxidoreductase activity"/>
    <property type="evidence" value="ECO:0007669"/>
    <property type="project" value="UniProtKB-KW"/>
</dbReference>
<dbReference type="PRINTS" id="PR00368">
    <property type="entry name" value="FADPNR"/>
</dbReference>
<dbReference type="InterPro" id="IPR023753">
    <property type="entry name" value="FAD/NAD-binding_dom"/>
</dbReference>
<dbReference type="AlphaFoldDB" id="A0A0D2HMU6"/>
<feature type="region of interest" description="Disordered" evidence="4">
    <location>
        <begin position="173"/>
        <end position="196"/>
    </location>
</feature>